<keyword evidence="2" id="KW-1185">Reference proteome</keyword>
<dbReference type="EMBL" id="QGGO01000008">
    <property type="protein sequence ID" value="PWK27033.1"/>
    <property type="molecule type" value="Genomic_DNA"/>
</dbReference>
<dbReference type="Proteomes" id="UP000245489">
    <property type="component" value="Unassembled WGS sequence"/>
</dbReference>
<comment type="caution">
    <text evidence="1">The sequence shown here is derived from an EMBL/GenBank/DDBJ whole genome shotgun (WGS) entry which is preliminary data.</text>
</comment>
<proteinExistence type="predicted"/>
<reference evidence="1 2" key="1">
    <citation type="submission" date="2018-05" db="EMBL/GenBank/DDBJ databases">
        <title>Genomic Encyclopedia of Archaeal and Bacterial Type Strains, Phase II (KMG-II): from individual species to whole genera.</title>
        <authorList>
            <person name="Goeker M."/>
        </authorList>
    </citation>
    <scope>NUCLEOTIDE SEQUENCE [LARGE SCALE GENOMIC DNA]</scope>
    <source>
        <strain evidence="1 2">DSM 22214</strain>
    </source>
</reference>
<sequence length="93" mass="10192">MPVKVIPKAKSIDTNTLIPFDASIGILPTGGKKGQGYHVIIAGMISGVKFLAKDIFYALKDNPTNINDFGDIQSETQYDDNTDFELQFLISLL</sequence>
<protein>
    <submittedName>
        <fullName evidence="1">Uncharacterized protein</fullName>
    </submittedName>
</protein>
<gene>
    <name evidence="1" type="ORF">LV89_01845</name>
</gene>
<accession>A0A316E8E8</accession>
<evidence type="ECO:0000313" key="2">
    <source>
        <dbReference type="Proteomes" id="UP000245489"/>
    </source>
</evidence>
<dbReference type="RefSeq" id="WP_146199118.1">
    <property type="nucleotide sequence ID" value="NZ_QGGO01000008.1"/>
</dbReference>
<evidence type="ECO:0000313" key="1">
    <source>
        <dbReference type="EMBL" id="PWK27033.1"/>
    </source>
</evidence>
<organism evidence="1 2">
    <name type="scientific">Arcicella aurantiaca</name>
    <dbReference type="NCBI Taxonomy" id="591202"/>
    <lineage>
        <taxon>Bacteria</taxon>
        <taxon>Pseudomonadati</taxon>
        <taxon>Bacteroidota</taxon>
        <taxon>Cytophagia</taxon>
        <taxon>Cytophagales</taxon>
        <taxon>Flectobacillaceae</taxon>
        <taxon>Arcicella</taxon>
    </lineage>
</organism>
<dbReference type="AlphaFoldDB" id="A0A316E8E8"/>
<name>A0A316E8E8_9BACT</name>